<gene>
    <name evidence="3" type="ORF">FisN_3Lh064</name>
</gene>
<keyword evidence="4" id="KW-1185">Reference proteome</keyword>
<dbReference type="Proteomes" id="UP000198406">
    <property type="component" value="Unassembled WGS sequence"/>
</dbReference>
<feature type="signal peptide" evidence="1">
    <location>
        <begin position="1"/>
        <end position="19"/>
    </location>
</feature>
<dbReference type="AlphaFoldDB" id="A0A1Z5JYP3"/>
<dbReference type="OrthoDB" id="47267at2759"/>
<evidence type="ECO:0000259" key="2">
    <source>
        <dbReference type="Pfam" id="PF03067"/>
    </source>
</evidence>
<dbReference type="EMBL" id="BDSP01000134">
    <property type="protein sequence ID" value="GAX19124.1"/>
    <property type="molecule type" value="Genomic_DNA"/>
</dbReference>
<name>A0A1Z5JYP3_FISSO</name>
<organism evidence="3 4">
    <name type="scientific">Fistulifera solaris</name>
    <name type="common">Oleaginous diatom</name>
    <dbReference type="NCBI Taxonomy" id="1519565"/>
    <lineage>
        <taxon>Eukaryota</taxon>
        <taxon>Sar</taxon>
        <taxon>Stramenopiles</taxon>
        <taxon>Ochrophyta</taxon>
        <taxon>Bacillariophyta</taxon>
        <taxon>Bacillariophyceae</taxon>
        <taxon>Bacillariophycidae</taxon>
        <taxon>Naviculales</taxon>
        <taxon>Naviculaceae</taxon>
        <taxon>Fistulifera</taxon>
    </lineage>
</organism>
<proteinExistence type="predicted"/>
<dbReference type="Pfam" id="PF03067">
    <property type="entry name" value="LPMO_10"/>
    <property type="match status" value="1"/>
</dbReference>
<evidence type="ECO:0000313" key="3">
    <source>
        <dbReference type="EMBL" id="GAX19124.1"/>
    </source>
</evidence>
<keyword evidence="1" id="KW-0732">Signal</keyword>
<protein>
    <recommendedName>
        <fullName evidence="2">Chitin-binding type-4 domain-containing protein</fullName>
    </recommendedName>
</protein>
<feature type="domain" description="Chitin-binding type-4" evidence="2">
    <location>
        <begin position="20"/>
        <end position="234"/>
    </location>
</feature>
<evidence type="ECO:0000313" key="4">
    <source>
        <dbReference type="Proteomes" id="UP000198406"/>
    </source>
</evidence>
<dbReference type="InterPro" id="IPR004302">
    <property type="entry name" value="Cellulose/chitin-bd_N"/>
</dbReference>
<reference evidence="3 4" key="1">
    <citation type="journal article" date="2015" name="Plant Cell">
        <title>Oil accumulation by the oleaginous diatom Fistulifera solaris as revealed by the genome and transcriptome.</title>
        <authorList>
            <person name="Tanaka T."/>
            <person name="Maeda Y."/>
            <person name="Veluchamy A."/>
            <person name="Tanaka M."/>
            <person name="Abida H."/>
            <person name="Marechal E."/>
            <person name="Bowler C."/>
            <person name="Muto M."/>
            <person name="Sunaga Y."/>
            <person name="Tanaka M."/>
            <person name="Yoshino T."/>
            <person name="Taniguchi T."/>
            <person name="Fukuda Y."/>
            <person name="Nemoto M."/>
            <person name="Matsumoto M."/>
            <person name="Wong P.S."/>
            <person name="Aburatani S."/>
            <person name="Fujibuchi W."/>
        </authorList>
    </citation>
    <scope>NUCLEOTIDE SEQUENCE [LARGE SCALE GENOMIC DNA]</scope>
    <source>
        <strain evidence="3 4">JPCC DA0580</strain>
    </source>
</reference>
<accession>A0A1Z5JYP3</accession>
<evidence type="ECO:0000256" key="1">
    <source>
        <dbReference type="SAM" id="SignalP"/>
    </source>
</evidence>
<feature type="chain" id="PRO_5013051956" description="Chitin-binding type-4 domain-containing protein" evidence="1">
    <location>
        <begin position="20"/>
        <end position="459"/>
    </location>
</feature>
<dbReference type="InParanoid" id="A0A1Z5JYP3"/>
<sequence length="459" mass="50087">MLVKFLSLVGMLFAPHVEAHGGLISPRSRNRVAREDGSERPGKGVPTPEYCWHCLNDNNGLCGKVGSNDYDKWVDSVGIPMPWSSQVTWKQGQVVQIEFEITANHWGHVELHACPRGRQSTQRCLDEYPLEFVADVSHGMPQDASFPQRGYLTGGESKFTMQFRLPNDLEGSQVLLQWKYITANSCNPPGYKEYFSGIVNPSKSFNSVLRTCTLPYPTKGNQGPPEQFWNCAEVSVAGAAPASQPTPTSAPLILPTPISIPVAVPVVAPIPVPVHAPTVAPVNAPVRVPVRAPVIAPVRNTPISVPVSFPEVEPVPVNLPLTTDTGCCSFNFKTCITNRFWCGTTEFDCLSCESVANWLPRGSLENTGCLPRFTNCNNGTCCPGLVCYERSAWYSQCLPPQDIPLTATDVTTVSESKEDADGSCLSSSQRCNVGVCCSGLTCKKKKFWHRNPQCVLSEK</sequence>
<comment type="caution">
    <text evidence="3">The sequence shown here is derived from an EMBL/GenBank/DDBJ whole genome shotgun (WGS) entry which is preliminary data.</text>
</comment>